<accession>A0A653Y455</accession>
<dbReference type="Proteomes" id="UP000433089">
    <property type="component" value="Unassembled WGS sequence"/>
</dbReference>
<proteinExistence type="predicted"/>
<dbReference type="EMBL" id="CABWLH010000010">
    <property type="protein sequence ID" value="VXC37371.1"/>
    <property type="molecule type" value="Genomic_DNA"/>
</dbReference>
<name>A0A653Y455_BACAB</name>
<evidence type="ECO:0000313" key="2">
    <source>
        <dbReference type="Proteomes" id="UP000433089"/>
    </source>
</evidence>
<evidence type="ECO:0000313" key="1">
    <source>
        <dbReference type="EMBL" id="VXC37371.1"/>
    </source>
</evidence>
<reference evidence="1 2" key="1">
    <citation type="submission" date="2019-10" db="EMBL/GenBank/DDBJ databases">
        <authorList>
            <person name="Karimi E."/>
        </authorList>
    </citation>
    <scope>NUCLEOTIDE SEQUENCE [LARGE SCALE GENOMIC DNA]</scope>
    <source>
        <strain evidence="1">Bacillus sp. 348</strain>
    </source>
</reference>
<dbReference type="InterPro" id="IPR025444">
    <property type="entry name" value="Monooxy_af470"/>
</dbReference>
<organism evidence="1 2">
    <name type="scientific">Bacillus altitudinis</name>
    <dbReference type="NCBI Taxonomy" id="293387"/>
    <lineage>
        <taxon>Bacteria</taxon>
        <taxon>Bacillati</taxon>
        <taxon>Bacillota</taxon>
        <taxon>Bacilli</taxon>
        <taxon>Bacillales</taxon>
        <taxon>Bacillaceae</taxon>
        <taxon>Bacillus</taxon>
    </lineage>
</organism>
<sequence>MKKNIHAGRYTTDNSEPIVVFIIGMRINKRWAVHQWLPVFKAMPGMIKELYTHQEELGFLGTENYFGLRTTTMIQYWKSTEDLLAYAKMEKHLAAWKGFNQRARNNDAVGIYHETYQIQAGSYESIYVNMPSYGLSQAKAPILIGKGKGKETAKERLSTTNS</sequence>
<protein>
    <submittedName>
        <fullName evidence="1">Transcriptional regulator</fullName>
    </submittedName>
</protein>
<dbReference type="Pfam" id="PF13826">
    <property type="entry name" value="Monooxy_af470-like"/>
    <property type="match status" value="1"/>
</dbReference>
<gene>
    <name evidence="1" type="ORF">BACI348_51032</name>
</gene>
<dbReference type="AlphaFoldDB" id="A0A653Y455"/>
<dbReference type="RefSeq" id="WP_045033637.1">
    <property type="nucleotide sequence ID" value="NZ_BPWB01000001.1"/>
</dbReference>